<dbReference type="EMBL" id="FNQY01000042">
    <property type="protein sequence ID" value="SEA66635.1"/>
    <property type="molecule type" value="Genomic_DNA"/>
</dbReference>
<organism evidence="1 2">
    <name type="scientific">Arachidicoccus rhizosphaerae</name>
    <dbReference type="NCBI Taxonomy" id="551991"/>
    <lineage>
        <taxon>Bacteria</taxon>
        <taxon>Pseudomonadati</taxon>
        <taxon>Bacteroidota</taxon>
        <taxon>Chitinophagia</taxon>
        <taxon>Chitinophagales</taxon>
        <taxon>Chitinophagaceae</taxon>
        <taxon>Arachidicoccus</taxon>
    </lineage>
</organism>
<dbReference type="AlphaFoldDB" id="A0A1H4D1K2"/>
<dbReference type="Proteomes" id="UP000199041">
    <property type="component" value="Unassembled WGS sequence"/>
</dbReference>
<accession>A0A1H4D1K2</accession>
<dbReference type="OrthoDB" id="2488311at2"/>
<evidence type="ECO:0000313" key="1">
    <source>
        <dbReference type="EMBL" id="SEA66635.1"/>
    </source>
</evidence>
<proteinExistence type="predicted"/>
<gene>
    <name evidence="1" type="ORF">SAMN05192529_1428</name>
</gene>
<evidence type="ECO:0000313" key="2">
    <source>
        <dbReference type="Proteomes" id="UP000199041"/>
    </source>
</evidence>
<sequence length="75" mass="8240">MPAQSTEGQIPVPVFRMLGSDPIGQYDDGIADSHQGVITLEPVYKFGEGDAVWVNWLLKTLTVLGFGSEYLIRSK</sequence>
<protein>
    <submittedName>
        <fullName evidence="1">Uncharacterized protein</fullName>
    </submittedName>
</protein>
<name>A0A1H4D1K2_9BACT</name>
<dbReference type="RefSeq" id="WP_091401507.1">
    <property type="nucleotide sequence ID" value="NZ_FNQY01000042.1"/>
</dbReference>
<keyword evidence="2" id="KW-1185">Reference proteome</keyword>
<reference evidence="1 2" key="1">
    <citation type="submission" date="2016-10" db="EMBL/GenBank/DDBJ databases">
        <authorList>
            <person name="de Groot N.N."/>
        </authorList>
    </citation>
    <scope>NUCLEOTIDE SEQUENCE [LARGE SCALE GENOMIC DNA]</scope>
    <source>
        <strain evidence="1 2">Vu-144</strain>
    </source>
</reference>